<sequence>MDFLPTLPTLLAFTAASLLLAMTPGPDMTLSISRALSQGRGPALYVVAGTSLGIVVHTLLVAFGISALITASPTAFLMLKTGGAAYLLWLAIQAIRYGSSLSVKATAGPRGTALANISRGFWVNLLNPKVIIFFMTFLPQFISAGDPDVTGKLIFLGLFFIVVGIPVNILVILAADKLASWLQRNPRVLRGIDYTFAGVFSVFAAKILFTQAR</sequence>
<feature type="transmembrane region" description="Helical" evidence="6">
    <location>
        <begin position="153"/>
        <end position="174"/>
    </location>
</feature>
<keyword evidence="2" id="KW-1003">Cell membrane</keyword>
<dbReference type="PANTHER" id="PTHR30086">
    <property type="entry name" value="ARGININE EXPORTER PROTEIN ARGO"/>
    <property type="match status" value="1"/>
</dbReference>
<evidence type="ECO:0000256" key="4">
    <source>
        <dbReference type="ARBA" id="ARBA00022989"/>
    </source>
</evidence>
<evidence type="ECO:0000313" key="7">
    <source>
        <dbReference type="EMBL" id="TCN45191.1"/>
    </source>
</evidence>
<dbReference type="AlphaFoldDB" id="A0A4R2CVU1"/>
<accession>A0A4R2CVU1</accession>
<dbReference type="RefSeq" id="WP_133034452.1">
    <property type="nucleotide sequence ID" value="NZ_BAABEI010000012.1"/>
</dbReference>
<comment type="caution">
    <text evidence="7">The sequence shown here is derived from an EMBL/GenBank/DDBJ whole genome shotgun (WGS) entry which is preliminary data.</text>
</comment>
<evidence type="ECO:0000256" key="1">
    <source>
        <dbReference type="ARBA" id="ARBA00004651"/>
    </source>
</evidence>
<dbReference type="InterPro" id="IPR001123">
    <property type="entry name" value="LeuE-type"/>
</dbReference>
<feature type="transmembrane region" description="Helical" evidence="6">
    <location>
        <begin position="45"/>
        <end position="71"/>
    </location>
</feature>
<dbReference type="GO" id="GO:0015171">
    <property type="term" value="F:amino acid transmembrane transporter activity"/>
    <property type="evidence" value="ECO:0007669"/>
    <property type="project" value="TreeGrafter"/>
</dbReference>
<evidence type="ECO:0000256" key="5">
    <source>
        <dbReference type="ARBA" id="ARBA00023136"/>
    </source>
</evidence>
<keyword evidence="5 6" id="KW-0472">Membrane</keyword>
<dbReference type="Pfam" id="PF01810">
    <property type="entry name" value="LysE"/>
    <property type="match status" value="1"/>
</dbReference>
<keyword evidence="4 6" id="KW-1133">Transmembrane helix</keyword>
<evidence type="ECO:0000313" key="8">
    <source>
        <dbReference type="Proteomes" id="UP000295351"/>
    </source>
</evidence>
<keyword evidence="3 6" id="KW-0812">Transmembrane</keyword>
<feature type="transmembrane region" description="Helical" evidence="6">
    <location>
        <begin position="83"/>
        <end position="101"/>
    </location>
</feature>
<gene>
    <name evidence="7" type="ORF">EV665_10720</name>
</gene>
<organism evidence="7 8">
    <name type="scientific">Shinella granuli</name>
    <dbReference type="NCBI Taxonomy" id="323621"/>
    <lineage>
        <taxon>Bacteria</taxon>
        <taxon>Pseudomonadati</taxon>
        <taxon>Pseudomonadota</taxon>
        <taxon>Alphaproteobacteria</taxon>
        <taxon>Hyphomicrobiales</taxon>
        <taxon>Rhizobiaceae</taxon>
        <taxon>Shinella</taxon>
    </lineage>
</organism>
<dbReference type="PIRSF" id="PIRSF006324">
    <property type="entry name" value="LeuE"/>
    <property type="match status" value="1"/>
</dbReference>
<keyword evidence="8" id="KW-1185">Reference proteome</keyword>
<evidence type="ECO:0000256" key="3">
    <source>
        <dbReference type="ARBA" id="ARBA00022692"/>
    </source>
</evidence>
<evidence type="ECO:0000256" key="6">
    <source>
        <dbReference type="SAM" id="Phobius"/>
    </source>
</evidence>
<dbReference type="Proteomes" id="UP000295351">
    <property type="component" value="Unassembled WGS sequence"/>
</dbReference>
<dbReference type="PANTHER" id="PTHR30086:SF20">
    <property type="entry name" value="ARGININE EXPORTER PROTEIN ARGO-RELATED"/>
    <property type="match status" value="1"/>
</dbReference>
<feature type="transmembrane region" description="Helical" evidence="6">
    <location>
        <begin position="194"/>
        <end position="212"/>
    </location>
</feature>
<dbReference type="EMBL" id="SLVX01000007">
    <property type="protein sequence ID" value="TCN45191.1"/>
    <property type="molecule type" value="Genomic_DNA"/>
</dbReference>
<feature type="transmembrane region" description="Helical" evidence="6">
    <location>
        <begin position="121"/>
        <end position="141"/>
    </location>
</feature>
<protein>
    <submittedName>
        <fullName evidence="7">Threonine/homoserine/homoserine lactone efflux protein</fullName>
    </submittedName>
</protein>
<reference evidence="7 8" key="1">
    <citation type="submission" date="2019-03" db="EMBL/GenBank/DDBJ databases">
        <title>Genomic Encyclopedia of Type Strains, Phase IV (KMG-IV): sequencing the most valuable type-strain genomes for metagenomic binning, comparative biology and taxonomic classification.</title>
        <authorList>
            <person name="Goeker M."/>
        </authorList>
    </citation>
    <scope>NUCLEOTIDE SEQUENCE [LARGE SCALE GENOMIC DNA]</scope>
    <source>
        <strain evidence="7 8">DSM 18401</strain>
    </source>
</reference>
<evidence type="ECO:0000256" key="2">
    <source>
        <dbReference type="ARBA" id="ARBA00022475"/>
    </source>
</evidence>
<proteinExistence type="predicted"/>
<name>A0A4R2CVU1_SHIGR</name>
<comment type="subcellular location">
    <subcellularLocation>
        <location evidence="1">Cell membrane</location>
        <topology evidence="1">Multi-pass membrane protein</topology>
    </subcellularLocation>
</comment>
<dbReference type="GO" id="GO:0005886">
    <property type="term" value="C:plasma membrane"/>
    <property type="evidence" value="ECO:0007669"/>
    <property type="project" value="UniProtKB-SubCell"/>
</dbReference>